<dbReference type="Proteomes" id="UP000655443">
    <property type="component" value="Unassembled WGS sequence"/>
</dbReference>
<dbReference type="InterPro" id="IPR013520">
    <property type="entry name" value="Ribonucl_H"/>
</dbReference>
<dbReference type="Pfam" id="PF00929">
    <property type="entry name" value="RNase_T"/>
    <property type="match status" value="1"/>
</dbReference>
<organism evidence="3 4">
    <name type="scientific">Streptomyces alanosinicus</name>
    <dbReference type="NCBI Taxonomy" id="68171"/>
    <lineage>
        <taxon>Bacteria</taxon>
        <taxon>Bacillati</taxon>
        <taxon>Actinomycetota</taxon>
        <taxon>Actinomycetes</taxon>
        <taxon>Kitasatosporales</taxon>
        <taxon>Streptomycetaceae</taxon>
        <taxon>Streptomyces</taxon>
    </lineage>
</organism>
<name>A0A918YSP5_9ACTN</name>
<evidence type="ECO:0000313" key="4">
    <source>
        <dbReference type="Proteomes" id="UP000655443"/>
    </source>
</evidence>
<dbReference type="RefSeq" id="WP_189958702.1">
    <property type="nucleotide sequence ID" value="NZ_BMVG01000044.1"/>
</dbReference>
<dbReference type="PANTHER" id="PTHR30231">
    <property type="entry name" value="DNA POLYMERASE III SUBUNIT EPSILON"/>
    <property type="match status" value="1"/>
</dbReference>
<keyword evidence="4" id="KW-1185">Reference proteome</keyword>
<dbReference type="Gene3D" id="3.30.420.10">
    <property type="entry name" value="Ribonuclease H-like superfamily/Ribonuclease H"/>
    <property type="match status" value="1"/>
</dbReference>
<protein>
    <recommendedName>
        <fullName evidence="2">Exonuclease domain-containing protein</fullName>
    </recommendedName>
</protein>
<dbReference type="GO" id="GO:0008408">
    <property type="term" value="F:3'-5' exonuclease activity"/>
    <property type="evidence" value="ECO:0007669"/>
    <property type="project" value="TreeGrafter"/>
</dbReference>
<dbReference type="GO" id="GO:0005829">
    <property type="term" value="C:cytosol"/>
    <property type="evidence" value="ECO:0007669"/>
    <property type="project" value="TreeGrafter"/>
</dbReference>
<dbReference type="GO" id="GO:0045004">
    <property type="term" value="P:DNA replication proofreading"/>
    <property type="evidence" value="ECO:0007669"/>
    <property type="project" value="TreeGrafter"/>
</dbReference>
<dbReference type="InterPro" id="IPR036397">
    <property type="entry name" value="RNaseH_sf"/>
</dbReference>
<evidence type="ECO:0000313" key="3">
    <source>
        <dbReference type="EMBL" id="GHE13841.1"/>
    </source>
</evidence>
<dbReference type="EMBL" id="BMVG01000044">
    <property type="protein sequence ID" value="GHE13841.1"/>
    <property type="molecule type" value="Genomic_DNA"/>
</dbReference>
<reference evidence="3" key="1">
    <citation type="journal article" date="2014" name="Int. J. Syst. Evol. Microbiol.">
        <title>Complete genome sequence of Corynebacterium casei LMG S-19264T (=DSM 44701T), isolated from a smear-ripened cheese.</title>
        <authorList>
            <consortium name="US DOE Joint Genome Institute (JGI-PGF)"/>
            <person name="Walter F."/>
            <person name="Albersmeier A."/>
            <person name="Kalinowski J."/>
            <person name="Ruckert C."/>
        </authorList>
    </citation>
    <scope>NUCLEOTIDE SEQUENCE</scope>
    <source>
        <strain evidence="3">JCM 4714</strain>
    </source>
</reference>
<evidence type="ECO:0000256" key="1">
    <source>
        <dbReference type="SAM" id="MobiDB-lite"/>
    </source>
</evidence>
<dbReference type="AlphaFoldDB" id="A0A918YSP5"/>
<accession>A0A918YSP5</accession>
<evidence type="ECO:0000259" key="2">
    <source>
        <dbReference type="SMART" id="SM00479"/>
    </source>
</evidence>
<feature type="region of interest" description="Disordered" evidence="1">
    <location>
        <begin position="1"/>
        <end position="23"/>
    </location>
</feature>
<sequence>MNEVLTASAGQEDDVDPDRAARGKPVRFKDGVPVYVSGQAPAFLRTKAQLSRVRRKPSANQRPVAYVYAHWYGTRIALWDPEQSVKMRHLSALQRRQMQQRRTCTDCGEVFPVPVWGLCGVCEDRAARRRADLRSRTCQDCGTVFRTPAPARSYGDGMCLACDERLERGRQVARSLMERACRRCLVQLYPLTVWAAMSEREQAMADWHCTPCDQEIEQERAEAQRRADRARWDDLGPTIAWAQKILADPDAYAVLDTETTGLTATSRIVEIAVTTVSGTVLLDTLLNPGGEPIPAEATAIHGITDAMVEDAPTFSEILPRLTEALAGRRIVIYNRDYDTGRLLWELHLHHLALGTVDFTKHPRYGSHRHAAAQAWLDAQEWEECAMEQYAAFYGDWHDYFGSYIWQKLRGGHRALGDTRAVIRRLEEMAAYPNPFVHMEEAAAA</sequence>
<proteinExistence type="predicted"/>
<dbReference type="SMART" id="SM00479">
    <property type="entry name" value="EXOIII"/>
    <property type="match status" value="1"/>
</dbReference>
<comment type="caution">
    <text evidence="3">The sequence shown here is derived from an EMBL/GenBank/DDBJ whole genome shotgun (WGS) entry which is preliminary data.</text>
</comment>
<feature type="domain" description="Exonuclease" evidence="2">
    <location>
        <begin position="251"/>
        <end position="434"/>
    </location>
</feature>
<dbReference type="InterPro" id="IPR012337">
    <property type="entry name" value="RNaseH-like_sf"/>
</dbReference>
<reference evidence="3" key="2">
    <citation type="submission" date="2020-09" db="EMBL/GenBank/DDBJ databases">
        <authorList>
            <person name="Sun Q."/>
            <person name="Ohkuma M."/>
        </authorList>
    </citation>
    <scope>NUCLEOTIDE SEQUENCE</scope>
    <source>
        <strain evidence="3">JCM 4714</strain>
    </source>
</reference>
<dbReference type="SUPFAM" id="SSF53098">
    <property type="entry name" value="Ribonuclease H-like"/>
    <property type="match status" value="1"/>
</dbReference>
<dbReference type="CDD" id="cd06127">
    <property type="entry name" value="DEDDh"/>
    <property type="match status" value="1"/>
</dbReference>
<dbReference type="GO" id="GO:0003676">
    <property type="term" value="F:nucleic acid binding"/>
    <property type="evidence" value="ECO:0007669"/>
    <property type="project" value="InterPro"/>
</dbReference>
<dbReference type="PANTHER" id="PTHR30231:SF41">
    <property type="entry name" value="DNA POLYMERASE III SUBUNIT EPSILON"/>
    <property type="match status" value="1"/>
</dbReference>
<gene>
    <name evidence="3" type="ORF">GCM10010339_82440</name>
</gene>